<dbReference type="SMART" id="SM00355">
    <property type="entry name" value="ZnF_C2H2"/>
    <property type="match status" value="3"/>
</dbReference>
<feature type="compositionally biased region" description="Low complexity" evidence="6">
    <location>
        <begin position="27"/>
        <end position="46"/>
    </location>
</feature>
<dbReference type="PANTHER" id="PTHR19818:SF139">
    <property type="entry name" value="PAIR-RULE PROTEIN ODD-PAIRED"/>
    <property type="match status" value="1"/>
</dbReference>
<dbReference type="InterPro" id="IPR036236">
    <property type="entry name" value="Znf_C2H2_sf"/>
</dbReference>
<reference evidence="8" key="1">
    <citation type="submission" date="2021-11" db="EMBL/GenBank/DDBJ databases">
        <authorList>
            <person name="Herlambang A."/>
            <person name="Guo Y."/>
            <person name="Takashima Y."/>
            <person name="Nishizawa T."/>
        </authorList>
    </citation>
    <scope>NUCLEOTIDE SEQUENCE</scope>
    <source>
        <strain evidence="8">E1425</strain>
    </source>
</reference>
<feature type="domain" description="C2H2-type" evidence="7">
    <location>
        <begin position="902"/>
        <end position="932"/>
    </location>
</feature>
<feature type="region of interest" description="Disordered" evidence="6">
    <location>
        <begin position="725"/>
        <end position="850"/>
    </location>
</feature>
<evidence type="ECO:0000259" key="7">
    <source>
        <dbReference type="PROSITE" id="PS50157"/>
    </source>
</evidence>
<feature type="compositionally biased region" description="Low complexity" evidence="6">
    <location>
        <begin position="267"/>
        <end position="279"/>
    </location>
</feature>
<evidence type="ECO:0000256" key="4">
    <source>
        <dbReference type="ARBA" id="ARBA00022833"/>
    </source>
</evidence>
<evidence type="ECO:0000313" key="9">
    <source>
        <dbReference type="Proteomes" id="UP000827284"/>
    </source>
</evidence>
<dbReference type="GO" id="GO:0008270">
    <property type="term" value="F:zinc ion binding"/>
    <property type="evidence" value="ECO:0007669"/>
    <property type="project" value="UniProtKB-KW"/>
</dbReference>
<feature type="compositionally biased region" description="Low complexity" evidence="6">
    <location>
        <begin position="102"/>
        <end position="119"/>
    </location>
</feature>
<feature type="domain" description="C2H2-type" evidence="7">
    <location>
        <begin position="868"/>
        <end position="894"/>
    </location>
</feature>
<evidence type="ECO:0000256" key="5">
    <source>
        <dbReference type="PROSITE-ProRule" id="PRU00042"/>
    </source>
</evidence>
<feature type="compositionally biased region" description="Low complexity" evidence="6">
    <location>
        <begin position="192"/>
        <end position="245"/>
    </location>
</feature>
<feature type="region of interest" description="Disordered" evidence="6">
    <location>
        <begin position="957"/>
        <end position="1073"/>
    </location>
</feature>
<dbReference type="Pfam" id="PF00096">
    <property type="entry name" value="zf-C2H2"/>
    <property type="match status" value="2"/>
</dbReference>
<dbReference type="OrthoDB" id="4748970at2759"/>
<feature type="compositionally biased region" description="Low complexity" evidence="6">
    <location>
        <begin position="506"/>
        <end position="518"/>
    </location>
</feature>
<gene>
    <name evidence="8" type="ORF">EMPS_03753</name>
</gene>
<feature type="compositionally biased region" description="Basic residues" evidence="6">
    <location>
        <begin position="128"/>
        <end position="140"/>
    </location>
</feature>
<dbReference type="InterPro" id="IPR050329">
    <property type="entry name" value="GLI_C2H2-zinc-finger"/>
</dbReference>
<dbReference type="GO" id="GO:0005634">
    <property type="term" value="C:nucleus"/>
    <property type="evidence" value="ECO:0007669"/>
    <property type="project" value="UniProtKB-ARBA"/>
</dbReference>
<dbReference type="PROSITE" id="PS00028">
    <property type="entry name" value="ZINC_FINGER_C2H2_1"/>
    <property type="match status" value="3"/>
</dbReference>
<feature type="compositionally biased region" description="Basic and acidic residues" evidence="6">
    <location>
        <begin position="957"/>
        <end position="966"/>
    </location>
</feature>
<proteinExistence type="predicted"/>
<dbReference type="GO" id="GO:0000981">
    <property type="term" value="F:DNA-binding transcription factor activity, RNA polymerase II-specific"/>
    <property type="evidence" value="ECO:0007669"/>
    <property type="project" value="TreeGrafter"/>
</dbReference>
<keyword evidence="1" id="KW-0479">Metal-binding</keyword>
<feature type="domain" description="C2H2-type" evidence="7">
    <location>
        <begin position="935"/>
        <end position="965"/>
    </location>
</feature>
<feature type="region of interest" description="Disordered" evidence="6">
    <location>
        <begin position="267"/>
        <end position="443"/>
    </location>
</feature>
<feature type="compositionally biased region" description="Polar residues" evidence="6">
    <location>
        <begin position="301"/>
        <end position="327"/>
    </location>
</feature>
<feature type="compositionally biased region" description="Gly residues" evidence="6">
    <location>
        <begin position="1064"/>
        <end position="1073"/>
    </location>
</feature>
<keyword evidence="9" id="KW-1185">Reference proteome</keyword>
<name>A0A9P3H7D9_9FUNG</name>
<accession>A0A9P3H7D9</accession>
<evidence type="ECO:0000256" key="3">
    <source>
        <dbReference type="ARBA" id="ARBA00022771"/>
    </source>
</evidence>
<feature type="region of interest" description="Disordered" evidence="6">
    <location>
        <begin position="184"/>
        <end position="245"/>
    </location>
</feature>
<dbReference type="PROSITE" id="PS50157">
    <property type="entry name" value="ZINC_FINGER_C2H2_2"/>
    <property type="match status" value="3"/>
</dbReference>
<reference evidence="8" key="2">
    <citation type="journal article" date="2022" name="Microbiol. Resour. Announc.">
        <title>Whole-Genome Sequence of Entomortierella parvispora E1425, a Mucoromycotan Fungus Associated with Burkholderiaceae-Related Endosymbiotic Bacteria.</title>
        <authorList>
            <person name="Herlambang A."/>
            <person name="Guo Y."/>
            <person name="Takashima Y."/>
            <person name="Narisawa K."/>
            <person name="Ohta H."/>
            <person name="Nishizawa T."/>
        </authorList>
    </citation>
    <scope>NUCLEOTIDE SEQUENCE</scope>
    <source>
        <strain evidence="8">E1425</strain>
    </source>
</reference>
<dbReference type="Gene3D" id="3.30.160.60">
    <property type="entry name" value="Classic Zinc Finger"/>
    <property type="match status" value="3"/>
</dbReference>
<keyword evidence="3 5" id="KW-0863">Zinc-finger</keyword>
<dbReference type="EMBL" id="BQFW01000005">
    <property type="protein sequence ID" value="GJJ71403.1"/>
    <property type="molecule type" value="Genomic_DNA"/>
</dbReference>
<feature type="compositionally biased region" description="Polar residues" evidence="6">
    <location>
        <begin position="434"/>
        <end position="443"/>
    </location>
</feature>
<feature type="region of interest" description="Disordered" evidence="6">
    <location>
        <begin position="1"/>
        <end position="76"/>
    </location>
</feature>
<evidence type="ECO:0000256" key="1">
    <source>
        <dbReference type="ARBA" id="ARBA00022723"/>
    </source>
</evidence>
<feature type="region of interest" description="Disordered" evidence="6">
    <location>
        <begin position="610"/>
        <end position="689"/>
    </location>
</feature>
<feature type="region of interest" description="Disordered" evidence="6">
    <location>
        <begin position="96"/>
        <end position="171"/>
    </location>
</feature>
<comment type="caution">
    <text evidence="8">The sequence shown here is derived from an EMBL/GenBank/DDBJ whole genome shotgun (WGS) entry which is preliminary data.</text>
</comment>
<feature type="compositionally biased region" description="Gly residues" evidence="6">
    <location>
        <begin position="977"/>
        <end position="987"/>
    </location>
</feature>
<protein>
    <recommendedName>
        <fullName evidence="7">C2H2-type domain-containing protein</fullName>
    </recommendedName>
</protein>
<evidence type="ECO:0000313" key="8">
    <source>
        <dbReference type="EMBL" id="GJJ71403.1"/>
    </source>
</evidence>
<dbReference type="GO" id="GO:0000978">
    <property type="term" value="F:RNA polymerase II cis-regulatory region sequence-specific DNA binding"/>
    <property type="evidence" value="ECO:0007669"/>
    <property type="project" value="TreeGrafter"/>
</dbReference>
<evidence type="ECO:0000256" key="2">
    <source>
        <dbReference type="ARBA" id="ARBA00022737"/>
    </source>
</evidence>
<evidence type="ECO:0000256" key="6">
    <source>
        <dbReference type="SAM" id="MobiDB-lite"/>
    </source>
</evidence>
<dbReference type="Proteomes" id="UP000827284">
    <property type="component" value="Unassembled WGS sequence"/>
</dbReference>
<dbReference type="AlphaFoldDB" id="A0A9P3H7D9"/>
<keyword evidence="2" id="KW-0677">Repeat</keyword>
<feature type="compositionally biased region" description="Acidic residues" evidence="6">
    <location>
        <begin position="1032"/>
        <end position="1055"/>
    </location>
</feature>
<dbReference type="GO" id="GO:0045944">
    <property type="term" value="P:positive regulation of transcription by RNA polymerase II"/>
    <property type="evidence" value="ECO:0007669"/>
    <property type="project" value="UniProtKB-ARBA"/>
</dbReference>
<keyword evidence="4" id="KW-0862">Zinc</keyword>
<feature type="compositionally biased region" description="Gly residues" evidence="6">
    <location>
        <begin position="999"/>
        <end position="1009"/>
    </location>
</feature>
<dbReference type="InterPro" id="IPR013087">
    <property type="entry name" value="Znf_C2H2_type"/>
</dbReference>
<feature type="region of interest" description="Disordered" evidence="6">
    <location>
        <begin position="498"/>
        <end position="537"/>
    </location>
</feature>
<organism evidence="8 9">
    <name type="scientific">Entomortierella parvispora</name>
    <dbReference type="NCBI Taxonomy" id="205924"/>
    <lineage>
        <taxon>Eukaryota</taxon>
        <taxon>Fungi</taxon>
        <taxon>Fungi incertae sedis</taxon>
        <taxon>Mucoromycota</taxon>
        <taxon>Mortierellomycotina</taxon>
        <taxon>Mortierellomycetes</taxon>
        <taxon>Mortierellales</taxon>
        <taxon>Mortierellaceae</taxon>
        <taxon>Entomortierella</taxon>
    </lineage>
</organism>
<dbReference type="SUPFAM" id="SSF57667">
    <property type="entry name" value="beta-beta-alpha zinc fingers"/>
    <property type="match status" value="3"/>
</dbReference>
<feature type="compositionally biased region" description="Low complexity" evidence="6">
    <location>
        <begin position="795"/>
        <end position="850"/>
    </location>
</feature>
<sequence length="1073" mass="116165">MDPDQGQEPLLPFHLQDNPSNPYNGRPLSSQPSYYTQQQQQHQPLSEEGVFSNQGHLLSPIEQQQHRQQQQQSLEQVHHIRSPNEYSNYLASDLHKAHPTPQQQHHQQMQQQMQQQQMQELGPSLGPLHHHQQQTGHHHFQSPQQQQHPYHHRRHQHDQHQHDQQREEDLRQQQRHLLPHQAMYSSTSSLEQQQQQQQHGQLYMQSQQQQQQQQQHQISDATATDPSTPASTAASTMTSGSAASTPLLPSTASLLSPVAFHISSLSQNQGQGQNMGSNLASPPSDPQPGAAIPLGMHPLAWTTTPATPDQLPNAQDVQSKRQQQTFLGSDAQAHAHDHAHDNAPAHAHGHGHHPLSPLPPPLSNTLAQAHGHPPSQPSQQQLPARDSPASPSQAQLLRHHAQDQHHHHQQQQQSQMWVGMHSDSAFHSPEGVLGQQQQQVRPSMKQSKSFGMDTMEHQPQSYPPGYTDHQGMATVMQRHRVQSARQVFARNLMDYTDDYSLGQGQGHPHQQQQQQQQHSPGTPLTPQHHTGLPTMVDLPLLPSSQLLQQDPQGFTAMSMSMLHHKTMSSPASLGPMAMGFNGDGSHPSMMGAHSQDYGSPTDVVSYPMPLHHDNFHHRSLSARPPSRNAHSGAAGGGGSGAPGSIRPAPPNTLHRTSSAGPGAGATSVRPSRRFRTSSMNAVPTSSFGSRSLLSSITSSLGATSLTFPDYPASSSSSPIPLTSIQAAQQGAGPHGREESGGGVPTIAIGLESHSDMTSPTAGGLDYTRYSRSDGSPSMGNMGGGHRFGNRISTATGGPSSMSKSSPSGLSVSTSSSSLQFSSQFGSSASGSSASGSSTPSSNTNKPTTLSNFMANHQMNRKQTAIRNFACSFPGCPKAYTQLHNLKSHERTGHTPVTKPKPFLCIIPGCPKAFSQRKSLAIHIKANHKEYRYKPFKCGQAGCPKAYTQLHNLRTHEKTVHSLDLSRKRIRIPTPPRTGGGSSGGRAMGGHPYQPQDPTSGGGGGGGGGMDYVSRGLSQSQRDMGLSYGHEANDDDDEEEEEAEGEDGEEDNDDPADGNWRNDDGGGGQYGGPR</sequence>
<feature type="compositionally biased region" description="Polar residues" evidence="6">
    <location>
        <begin position="519"/>
        <end position="528"/>
    </location>
</feature>
<feature type="compositionally biased region" description="Basic and acidic residues" evidence="6">
    <location>
        <begin position="158"/>
        <end position="171"/>
    </location>
</feature>
<dbReference type="PANTHER" id="PTHR19818">
    <property type="entry name" value="ZINC FINGER PROTEIN ZIC AND GLI"/>
    <property type="match status" value="1"/>
</dbReference>
<feature type="compositionally biased region" description="Basic and acidic residues" evidence="6">
    <location>
        <begin position="333"/>
        <end position="343"/>
    </location>
</feature>